<gene>
    <name evidence="3" type="ORF">Vbra_20603</name>
</gene>
<evidence type="ECO:0000313" key="3">
    <source>
        <dbReference type="EMBL" id="CEL99323.1"/>
    </source>
</evidence>
<dbReference type="InParanoid" id="A0A0G4ENX3"/>
<proteinExistence type="predicted"/>
<dbReference type="EMBL" id="CDMY01000278">
    <property type="protein sequence ID" value="CEL99323.1"/>
    <property type="molecule type" value="Genomic_DNA"/>
</dbReference>
<feature type="compositionally biased region" description="Basic and acidic residues" evidence="2">
    <location>
        <begin position="196"/>
        <end position="223"/>
    </location>
</feature>
<reference evidence="3 4" key="1">
    <citation type="submission" date="2014-11" db="EMBL/GenBank/DDBJ databases">
        <authorList>
            <person name="Zhu J."/>
            <person name="Qi W."/>
            <person name="Song R."/>
        </authorList>
    </citation>
    <scope>NUCLEOTIDE SEQUENCE [LARGE SCALE GENOMIC DNA]</scope>
</reference>
<keyword evidence="4" id="KW-1185">Reference proteome</keyword>
<dbReference type="Proteomes" id="UP000041254">
    <property type="component" value="Unassembled WGS sequence"/>
</dbReference>
<feature type="coiled-coil region" evidence="1">
    <location>
        <begin position="139"/>
        <end position="173"/>
    </location>
</feature>
<dbReference type="Gene3D" id="1.10.287.1490">
    <property type="match status" value="1"/>
</dbReference>
<feature type="region of interest" description="Disordered" evidence="2">
    <location>
        <begin position="194"/>
        <end position="223"/>
    </location>
</feature>
<evidence type="ECO:0000256" key="1">
    <source>
        <dbReference type="SAM" id="Coils"/>
    </source>
</evidence>
<name>A0A0G4ENX3_VITBC</name>
<organism evidence="3 4">
    <name type="scientific">Vitrella brassicaformis (strain CCMP3155)</name>
    <dbReference type="NCBI Taxonomy" id="1169540"/>
    <lineage>
        <taxon>Eukaryota</taxon>
        <taxon>Sar</taxon>
        <taxon>Alveolata</taxon>
        <taxon>Colpodellida</taxon>
        <taxon>Vitrellaceae</taxon>
        <taxon>Vitrella</taxon>
    </lineage>
</organism>
<dbReference type="PhylomeDB" id="A0A0G4ENX3"/>
<protein>
    <submittedName>
        <fullName evidence="3">Uncharacterized protein</fullName>
    </submittedName>
</protein>
<keyword evidence="1" id="KW-0175">Coiled coil</keyword>
<evidence type="ECO:0000256" key="2">
    <source>
        <dbReference type="SAM" id="MobiDB-lite"/>
    </source>
</evidence>
<dbReference type="SUPFAM" id="SSF57997">
    <property type="entry name" value="Tropomyosin"/>
    <property type="match status" value="1"/>
</dbReference>
<sequence>MWRSLRNGPRMSSRAARTVQVRLQNDILMKSFVGRSSLMPRFPLHRLSRHLSPLRRLASSIQLTADGRRVWHALPASQRLPVARHLHERQQDVTSFPREDQVELFAALAMVKVKHATVMVLEQQLAAREHALGEATKRVMDAVQQSKEATGRLKAAEQQLTDQEAAISSTQVQLVECNEALKKNTKSLADAQDSIKSQKEAAGKAEGTIKDKNDRLKDTQQQLADREATVSSLKEQLAAAQSVPLILS</sequence>
<accession>A0A0G4ENX3</accession>
<dbReference type="AlphaFoldDB" id="A0A0G4ENX3"/>
<dbReference type="VEuPathDB" id="CryptoDB:Vbra_20603"/>
<evidence type="ECO:0000313" key="4">
    <source>
        <dbReference type="Proteomes" id="UP000041254"/>
    </source>
</evidence>